<protein>
    <recommendedName>
        <fullName evidence="2">Thioesterase domain-containing protein</fullName>
    </recommendedName>
</protein>
<evidence type="ECO:0000259" key="2">
    <source>
        <dbReference type="Pfam" id="PF00975"/>
    </source>
</evidence>
<dbReference type="Pfam" id="PF00975">
    <property type="entry name" value="Thioesterase"/>
    <property type="match status" value="1"/>
</dbReference>
<sequence>MSLNSLNSHCQIWAGRLVQYVCLSRGDMPGLNAELRRFWARLMMAARVVDKATNLVKAVATNCLGIEPVEEMLMFGQMPSVLFCRAILHLPTWQAARNQTMQVLDLVLVGHSHGGLMAHDVAQRLESTGFAVRGIMALDTLNVPHWTGDAEMEPKALLKNRAPYHWQLLALEVNMMAMRTAAPRMQSGLGFFVGFFLGFSGCGWLCRKMAQVPRGAASPAEFDGQG</sequence>
<evidence type="ECO:0000313" key="4">
    <source>
        <dbReference type="Proteomes" id="UP000604046"/>
    </source>
</evidence>
<reference evidence="3" key="1">
    <citation type="submission" date="2021-02" db="EMBL/GenBank/DDBJ databases">
        <authorList>
            <person name="Dougan E. K."/>
            <person name="Rhodes N."/>
            <person name="Thang M."/>
            <person name="Chan C."/>
        </authorList>
    </citation>
    <scope>NUCLEOTIDE SEQUENCE</scope>
</reference>
<dbReference type="Proteomes" id="UP000604046">
    <property type="component" value="Unassembled WGS sequence"/>
</dbReference>
<accession>A0A812NAL3</accession>
<name>A0A812NAL3_9DINO</name>
<dbReference type="OrthoDB" id="422496at2759"/>
<dbReference type="AlphaFoldDB" id="A0A812NAL3"/>
<dbReference type="InterPro" id="IPR029058">
    <property type="entry name" value="AB_hydrolase_fold"/>
</dbReference>
<keyword evidence="1" id="KW-0812">Transmembrane</keyword>
<evidence type="ECO:0000256" key="1">
    <source>
        <dbReference type="SAM" id="Phobius"/>
    </source>
</evidence>
<keyword evidence="1" id="KW-1133">Transmembrane helix</keyword>
<gene>
    <name evidence="3" type="ORF">SNAT2548_LOCUS16136</name>
</gene>
<keyword evidence="4" id="KW-1185">Reference proteome</keyword>
<feature type="domain" description="Thioesterase" evidence="2">
    <location>
        <begin position="106"/>
        <end position="140"/>
    </location>
</feature>
<organism evidence="3 4">
    <name type="scientific">Symbiodinium natans</name>
    <dbReference type="NCBI Taxonomy" id="878477"/>
    <lineage>
        <taxon>Eukaryota</taxon>
        <taxon>Sar</taxon>
        <taxon>Alveolata</taxon>
        <taxon>Dinophyceae</taxon>
        <taxon>Suessiales</taxon>
        <taxon>Symbiodiniaceae</taxon>
        <taxon>Symbiodinium</taxon>
    </lineage>
</organism>
<comment type="caution">
    <text evidence="3">The sequence shown here is derived from an EMBL/GenBank/DDBJ whole genome shotgun (WGS) entry which is preliminary data.</text>
</comment>
<dbReference type="SUPFAM" id="SSF53474">
    <property type="entry name" value="alpha/beta-Hydrolases"/>
    <property type="match status" value="1"/>
</dbReference>
<feature type="transmembrane region" description="Helical" evidence="1">
    <location>
        <begin position="188"/>
        <end position="206"/>
    </location>
</feature>
<evidence type="ECO:0000313" key="3">
    <source>
        <dbReference type="EMBL" id="CAE7307127.1"/>
    </source>
</evidence>
<dbReference type="Gene3D" id="3.40.50.1820">
    <property type="entry name" value="alpha/beta hydrolase"/>
    <property type="match status" value="1"/>
</dbReference>
<keyword evidence="1" id="KW-0472">Membrane</keyword>
<proteinExistence type="predicted"/>
<dbReference type="EMBL" id="CAJNDS010002075">
    <property type="protein sequence ID" value="CAE7307127.1"/>
    <property type="molecule type" value="Genomic_DNA"/>
</dbReference>
<dbReference type="InterPro" id="IPR001031">
    <property type="entry name" value="Thioesterase"/>
</dbReference>